<evidence type="ECO:0000313" key="2">
    <source>
        <dbReference type="Proteomes" id="UP000637239"/>
    </source>
</evidence>
<reference evidence="1" key="1">
    <citation type="submission" date="2021-01" db="EMBL/GenBank/DDBJ databases">
        <authorList>
            <consortium name="Aspergillus chevalieri M1 genome sequencing consortium"/>
            <person name="Kazuki M."/>
            <person name="Futagami T."/>
        </authorList>
    </citation>
    <scope>NUCLEOTIDE SEQUENCE</scope>
    <source>
        <strain evidence="1">M1</strain>
    </source>
</reference>
<dbReference type="GeneID" id="66978512"/>
<dbReference type="AlphaFoldDB" id="A0A7R7ZJB2"/>
<dbReference type="EMBL" id="AP024416">
    <property type="protein sequence ID" value="BCR84153.1"/>
    <property type="molecule type" value="Genomic_DNA"/>
</dbReference>
<proteinExistence type="predicted"/>
<dbReference type="Proteomes" id="UP000637239">
    <property type="component" value="Chromosome 1"/>
</dbReference>
<organism evidence="1 2">
    <name type="scientific">Aspergillus chevalieri</name>
    <name type="common">Eurotium chevalieri</name>
    <dbReference type="NCBI Taxonomy" id="182096"/>
    <lineage>
        <taxon>Eukaryota</taxon>
        <taxon>Fungi</taxon>
        <taxon>Dikarya</taxon>
        <taxon>Ascomycota</taxon>
        <taxon>Pezizomycotina</taxon>
        <taxon>Eurotiomycetes</taxon>
        <taxon>Eurotiomycetidae</taxon>
        <taxon>Eurotiales</taxon>
        <taxon>Aspergillaceae</taxon>
        <taxon>Aspergillus</taxon>
        <taxon>Aspergillus subgen. Aspergillus</taxon>
    </lineage>
</organism>
<accession>A0A7R7ZJB2</accession>
<dbReference type="RefSeq" id="XP_043132675.1">
    <property type="nucleotide sequence ID" value="XM_043276137.1"/>
</dbReference>
<name>A0A7R7ZJB2_ASPCH</name>
<evidence type="ECO:0000313" key="1">
    <source>
        <dbReference type="EMBL" id="BCR84153.1"/>
    </source>
</evidence>
<keyword evidence="2" id="KW-1185">Reference proteome</keyword>
<protein>
    <submittedName>
        <fullName evidence="1">Uncharacterized protein</fullName>
    </submittedName>
</protein>
<gene>
    <name evidence="1" type="ORF">ACHE_11555S</name>
</gene>
<reference evidence="1" key="2">
    <citation type="submission" date="2021-02" db="EMBL/GenBank/DDBJ databases">
        <title>Aspergillus chevalieri M1 genome sequence.</title>
        <authorList>
            <person name="Kadooka C."/>
            <person name="Mori K."/>
            <person name="Futagami T."/>
        </authorList>
    </citation>
    <scope>NUCLEOTIDE SEQUENCE</scope>
    <source>
        <strain evidence="1">M1</strain>
    </source>
</reference>
<dbReference type="KEGG" id="ache:ACHE_11555S"/>
<sequence>MLWIFTCFTDLTLQEKFWKRTGYSLHNYKENYDKLPTAPASDLHSKRDRKRFETGYVDANDARILAWKKQHPMILDEDFPEVTGTYGRTRRGLLFSTMNYLIRQYLQCKPREQAMEHQALMHSANELYNGALHDVKKLQLRQLLISRLQMNGQTSQPTTTFKNFFDRVTGSRLFHVEIHPNGKKSPYYRKPAQCLAAAMALAVYNEGDVEAAIKKLWKIRKSNRLEDPITLEYMKSARYTELRWCKEAREVAAVT</sequence>